<dbReference type="STRING" id="151549.A0A4C1ZNJ8"/>
<dbReference type="EMBL" id="BGZK01001964">
    <property type="protein sequence ID" value="GBP88902.1"/>
    <property type="molecule type" value="Genomic_DNA"/>
</dbReference>
<evidence type="ECO:0000313" key="3">
    <source>
        <dbReference type="Proteomes" id="UP000299102"/>
    </source>
</evidence>
<evidence type="ECO:0000313" key="2">
    <source>
        <dbReference type="EMBL" id="GBP88902.1"/>
    </source>
</evidence>
<sequence length="321" mass="36487">MRACEEEQFTPHPASDLHAVIADQEEERRVREFLSTPIPPLPGEYYVSPAETARTILRLPKRKAPGPDGIPTIAIKQLPRRAMVAITRLFKGILWTGHFPGSWKMGRVIAIPKAGKDPQLASSQRPITLLSHIAKLFERIVLRRLHSHLTPRREQFGFRNRHSITLQLARVLLDIATEPNGGRRTVGIFLVIEKAFDRVWHSGLLYKLTNIQIPPELVWTVTSFLEGHNFYVTVEDATSDPRPIRAGYHKAAAYRHACMRYKMMTYSPCRPIARLGGRCRVGTICSCTSTAIHEARLKYRSLDRLKTLSIICPPHRKKSVL</sequence>
<organism evidence="2 3">
    <name type="scientific">Eumeta variegata</name>
    <name type="common">Bagworm moth</name>
    <name type="synonym">Eumeta japonica</name>
    <dbReference type="NCBI Taxonomy" id="151549"/>
    <lineage>
        <taxon>Eukaryota</taxon>
        <taxon>Metazoa</taxon>
        <taxon>Ecdysozoa</taxon>
        <taxon>Arthropoda</taxon>
        <taxon>Hexapoda</taxon>
        <taxon>Insecta</taxon>
        <taxon>Pterygota</taxon>
        <taxon>Neoptera</taxon>
        <taxon>Endopterygota</taxon>
        <taxon>Lepidoptera</taxon>
        <taxon>Glossata</taxon>
        <taxon>Ditrysia</taxon>
        <taxon>Tineoidea</taxon>
        <taxon>Psychidae</taxon>
        <taxon>Oiketicinae</taxon>
        <taxon>Eumeta</taxon>
    </lineage>
</organism>
<dbReference type="OrthoDB" id="10065625at2759"/>
<name>A0A4C1ZNJ8_EUMVA</name>
<dbReference type="InterPro" id="IPR000477">
    <property type="entry name" value="RT_dom"/>
</dbReference>
<accession>A0A4C1ZNJ8</accession>
<comment type="caution">
    <text evidence="2">The sequence shown here is derived from an EMBL/GenBank/DDBJ whole genome shotgun (WGS) entry which is preliminary data.</text>
</comment>
<reference evidence="2 3" key="1">
    <citation type="journal article" date="2019" name="Commun. Biol.">
        <title>The bagworm genome reveals a unique fibroin gene that provides high tensile strength.</title>
        <authorList>
            <person name="Kono N."/>
            <person name="Nakamura H."/>
            <person name="Ohtoshi R."/>
            <person name="Tomita M."/>
            <person name="Numata K."/>
            <person name="Arakawa K."/>
        </authorList>
    </citation>
    <scope>NUCLEOTIDE SEQUENCE [LARGE SCALE GENOMIC DNA]</scope>
</reference>
<keyword evidence="2" id="KW-0548">Nucleotidyltransferase</keyword>
<keyword evidence="3" id="KW-1185">Reference proteome</keyword>
<dbReference type="AlphaFoldDB" id="A0A4C1ZNJ8"/>
<dbReference type="SUPFAM" id="SSF56672">
    <property type="entry name" value="DNA/RNA polymerases"/>
    <property type="match status" value="1"/>
</dbReference>
<dbReference type="Proteomes" id="UP000299102">
    <property type="component" value="Unassembled WGS sequence"/>
</dbReference>
<dbReference type="InterPro" id="IPR043502">
    <property type="entry name" value="DNA/RNA_pol_sf"/>
</dbReference>
<keyword evidence="2" id="KW-0695">RNA-directed DNA polymerase</keyword>
<dbReference type="PANTHER" id="PTHR19446">
    <property type="entry name" value="REVERSE TRANSCRIPTASES"/>
    <property type="match status" value="1"/>
</dbReference>
<gene>
    <name evidence="2" type="primary">pol</name>
    <name evidence="2" type="ORF">EVAR_102915_1</name>
</gene>
<evidence type="ECO:0000259" key="1">
    <source>
        <dbReference type="Pfam" id="PF00078"/>
    </source>
</evidence>
<dbReference type="CDD" id="cd01650">
    <property type="entry name" value="RT_nLTR_like"/>
    <property type="match status" value="1"/>
</dbReference>
<proteinExistence type="predicted"/>
<protein>
    <submittedName>
        <fullName evidence="2">RNA-directed DNA polymerase from mobile element jockey</fullName>
    </submittedName>
</protein>
<keyword evidence="2" id="KW-0808">Transferase</keyword>
<dbReference type="GO" id="GO:0003964">
    <property type="term" value="F:RNA-directed DNA polymerase activity"/>
    <property type="evidence" value="ECO:0007669"/>
    <property type="project" value="UniProtKB-KW"/>
</dbReference>
<dbReference type="Pfam" id="PF00078">
    <property type="entry name" value="RVT_1"/>
    <property type="match status" value="1"/>
</dbReference>
<feature type="domain" description="Reverse transcriptase" evidence="1">
    <location>
        <begin position="111"/>
        <end position="231"/>
    </location>
</feature>